<accession>A0A364NUB1</accession>
<evidence type="ECO:0000313" key="4">
    <source>
        <dbReference type="Proteomes" id="UP000251075"/>
    </source>
</evidence>
<dbReference type="Gene3D" id="3.40.1440.10">
    <property type="entry name" value="GIY-YIG endonuclease"/>
    <property type="match status" value="1"/>
</dbReference>
<dbReference type="SUPFAM" id="SSF82771">
    <property type="entry name" value="GIY-YIG endonuclease"/>
    <property type="match status" value="1"/>
</dbReference>
<proteinExistence type="inferred from homology"/>
<evidence type="ECO:0000313" key="3">
    <source>
        <dbReference type="EMBL" id="RAU20656.1"/>
    </source>
</evidence>
<dbReference type="InterPro" id="IPR050190">
    <property type="entry name" value="UPF0213_domain"/>
</dbReference>
<dbReference type="Pfam" id="PF01541">
    <property type="entry name" value="GIY-YIG"/>
    <property type="match status" value="1"/>
</dbReference>
<keyword evidence="4" id="KW-1185">Reference proteome</keyword>
<dbReference type="Proteomes" id="UP000251075">
    <property type="component" value="Unassembled WGS sequence"/>
</dbReference>
<evidence type="ECO:0000256" key="1">
    <source>
        <dbReference type="ARBA" id="ARBA00007435"/>
    </source>
</evidence>
<dbReference type="RefSeq" id="WP_112146810.1">
    <property type="nucleotide sequence ID" value="NZ_PGTO01000018.1"/>
</dbReference>
<reference evidence="3 4" key="1">
    <citation type="submission" date="2017-11" db="EMBL/GenBank/DDBJ databases">
        <title>Draft genome sequence of magnetotactic bacterium Magnetospirillum kuznetsovii LBB-42.</title>
        <authorList>
            <person name="Grouzdev D.S."/>
            <person name="Rysina M.S."/>
            <person name="Baslerov R.V."/>
            <person name="Koziaeva V."/>
        </authorList>
    </citation>
    <scope>NUCLEOTIDE SEQUENCE [LARGE SCALE GENOMIC DNA]</scope>
    <source>
        <strain evidence="3 4">LBB-42</strain>
    </source>
</reference>
<gene>
    <name evidence="3" type="ORF">CU669_17080</name>
</gene>
<dbReference type="OrthoDB" id="287318at2"/>
<dbReference type="InterPro" id="IPR000305">
    <property type="entry name" value="GIY-YIG_endonuc"/>
</dbReference>
<comment type="caution">
    <text evidence="3">The sequence shown here is derived from an EMBL/GenBank/DDBJ whole genome shotgun (WGS) entry which is preliminary data.</text>
</comment>
<dbReference type="PANTHER" id="PTHR34477">
    <property type="entry name" value="UPF0213 PROTEIN YHBQ"/>
    <property type="match status" value="1"/>
</dbReference>
<name>A0A364NUB1_9PROT</name>
<sequence length="98" mass="11308">MRDHTYTVYLLSSLSGVLYCGVTNNLERRIAEHRSGTADGFTKRYLVNRLVWFECSGDVRAAIAREKQIKGWKRCRKVALIETLNPDWRDLSKNSQSS</sequence>
<dbReference type="InterPro" id="IPR035901">
    <property type="entry name" value="GIY-YIG_endonuc_sf"/>
</dbReference>
<protein>
    <submittedName>
        <fullName evidence="3">Excinuclease ABC subunit C</fullName>
    </submittedName>
</protein>
<dbReference type="AlphaFoldDB" id="A0A364NUB1"/>
<dbReference type="PROSITE" id="PS50164">
    <property type="entry name" value="GIY_YIG"/>
    <property type="match status" value="1"/>
</dbReference>
<dbReference type="CDD" id="cd10448">
    <property type="entry name" value="GIY-YIG_unchar_3"/>
    <property type="match status" value="1"/>
</dbReference>
<organism evidence="3 4">
    <name type="scientific">Paramagnetospirillum kuznetsovii</name>
    <dbReference type="NCBI Taxonomy" id="2053833"/>
    <lineage>
        <taxon>Bacteria</taxon>
        <taxon>Pseudomonadati</taxon>
        <taxon>Pseudomonadota</taxon>
        <taxon>Alphaproteobacteria</taxon>
        <taxon>Rhodospirillales</taxon>
        <taxon>Magnetospirillaceae</taxon>
        <taxon>Paramagnetospirillum</taxon>
    </lineage>
</organism>
<dbReference type="EMBL" id="PGTO01000018">
    <property type="protein sequence ID" value="RAU20656.1"/>
    <property type="molecule type" value="Genomic_DNA"/>
</dbReference>
<evidence type="ECO:0000259" key="2">
    <source>
        <dbReference type="PROSITE" id="PS50164"/>
    </source>
</evidence>
<comment type="similarity">
    <text evidence="1">Belongs to the UPF0213 family.</text>
</comment>
<dbReference type="PANTHER" id="PTHR34477:SF5">
    <property type="entry name" value="BSL5627 PROTEIN"/>
    <property type="match status" value="1"/>
</dbReference>
<feature type="domain" description="GIY-YIG" evidence="2">
    <location>
        <begin position="4"/>
        <end position="79"/>
    </location>
</feature>